<organism evidence="5 6">
    <name type="scientific">Ambispora leptoticha</name>
    <dbReference type="NCBI Taxonomy" id="144679"/>
    <lineage>
        <taxon>Eukaryota</taxon>
        <taxon>Fungi</taxon>
        <taxon>Fungi incertae sedis</taxon>
        <taxon>Mucoromycota</taxon>
        <taxon>Glomeromycotina</taxon>
        <taxon>Glomeromycetes</taxon>
        <taxon>Archaeosporales</taxon>
        <taxon>Ambisporaceae</taxon>
        <taxon>Ambispora</taxon>
    </lineage>
</organism>
<dbReference type="InterPro" id="IPR037217">
    <property type="entry name" value="Trp/Indoleamine_2_3_dOase-like"/>
</dbReference>
<comment type="caution">
    <text evidence="5">The sequence shown here is derived from an EMBL/GenBank/DDBJ whole genome shotgun (WGS) entry which is preliminary data.</text>
</comment>
<sequence>MESMLEDYDISPVTGFLPSTPPLQRLPSYYEPWEVLLDNFHDLMLAGRLRSSINKLSVLDTSPLQTLAEYHRAFLVLSSLAHGYVWGKFDEVSDVGRLPACIAKPWVKVSDYLGISPIVNHAAVVLWNWRLIFPDEPFSLNNLATLFTFSNTPDESWFYLVTTAIEGFGGRAITAIMSAIRAIKTGNNQKLIIALRDINSTIIDINATLQRMHEKCDPYVFYHMIRPYLSGWENEDRLPKGLIYEGVDGNDENGDPIYRKYVGASAGQSALIQALDIALNIEHYPTGANYDSNITISSPDEDMGMLQGTTEMVRTYNECLNQMKIFRSKHLQIVSAYIIIQAHRSKGEFKYHTPINKGIDIAKNEVFRIATNNVNTNNKEANTKVKITTTKSIEIKGTGGTNLIPFLKQMRDETMIQEIQNFYE</sequence>
<evidence type="ECO:0000256" key="3">
    <source>
        <dbReference type="ARBA" id="ARBA00023004"/>
    </source>
</evidence>
<comment type="similarity">
    <text evidence="1">Belongs to the indoleamine 2,3-dioxygenase family.</text>
</comment>
<protein>
    <submittedName>
        <fullName evidence="5">4645_t:CDS:1</fullName>
    </submittedName>
</protein>
<dbReference type="Gene3D" id="1.20.58.480">
    <property type="match status" value="2"/>
</dbReference>
<dbReference type="AlphaFoldDB" id="A0A9N9DT66"/>
<feature type="binding site" description="proximal binding residue" evidence="4">
    <location>
        <position position="330"/>
    </location>
    <ligand>
        <name>heme b</name>
        <dbReference type="ChEBI" id="CHEBI:60344"/>
    </ligand>
    <ligandPart>
        <name>Fe</name>
        <dbReference type="ChEBI" id="CHEBI:18248"/>
    </ligandPart>
</feature>
<evidence type="ECO:0000256" key="4">
    <source>
        <dbReference type="PIRSR" id="PIRSR600898-1"/>
    </source>
</evidence>
<keyword evidence="3 4" id="KW-0408">Iron</keyword>
<dbReference type="OrthoDB" id="540174at2759"/>
<keyword evidence="2 4" id="KW-0479">Metal-binding</keyword>
<evidence type="ECO:0000256" key="1">
    <source>
        <dbReference type="ARBA" id="ARBA00007119"/>
    </source>
</evidence>
<dbReference type="Proteomes" id="UP000789508">
    <property type="component" value="Unassembled WGS sequence"/>
</dbReference>
<dbReference type="GO" id="GO:0034354">
    <property type="term" value="P:'de novo' NAD+ biosynthetic process from L-tryptophan"/>
    <property type="evidence" value="ECO:0007669"/>
    <property type="project" value="TreeGrafter"/>
</dbReference>
<dbReference type="GO" id="GO:0019441">
    <property type="term" value="P:L-tryptophan catabolic process to kynurenine"/>
    <property type="evidence" value="ECO:0007669"/>
    <property type="project" value="InterPro"/>
</dbReference>
<accession>A0A9N9DT66</accession>
<dbReference type="InterPro" id="IPR000898">
    <property type="entry name" value="Indolamine_dOase"/>
</dbReference>
<dbReference type="GO" id="GO:0020037">
    <property type="term" value="F:heme binding"/>
    <property type="evidence" value="ECO:0007669"/>
    <property type="project" value="InterPro"/>
</dbReference>
<evidence type="ECO:0000256" key="2">
    <source>
        <dbReference type="ARBA" id="ARBA00022723"/>
    </source>
</evidence>
<proteinExistence type="inferred from homology"/>
<dbReference type="PANTHER" id="PTHR28657:SF5">
    <property type="entry name" value="INDOLEAMINE 2,3-DIOXYGENASE"/>
    <property type="match status" value="1"/>
</dbReference>
<evidence type="ECO:0000313" key="5">
    <source>
        <dbReference type="EMBL" id="CAG8651590.1"/>
    </source>
</evidence>
<dbReference type="GO" id="GO:0005737">
    <property type="term" value="C:cytoplasm"/>
    <property type="evidence" value="ECO:0007669"/>
    <property type="project" value="TreeGrafter"/>
</dbReference>
<dbReference type="GO" id="GO:0033754">
    <property type="term" value="F:indoleamine 2,3-dioxygenase activity"/>
    <property type="evidence" value="ECO:0007669"/>
    <property type="project" value="TreeGrafter"/>
</dbReference>
<dbReference type="GO" id="GO:0046872">
    <property type="term" value="F:metal ion binding"/>
    <property type="evidence" value="ECO:0007669"/>
    <property type="project" value="UniProtKB-KW"/>
</dbReference>
<gene>
    <name evidence="5" type="ORF">ALEPTO_LOCUS10031</name>
</gene>
<reference evidence="5" key="1">
    <citation type="submission" date="2021-06" db="EMBL/GenBank/DDBJ databases">
        <authorList>
            <person name="Kallberg Y."/>
            <person name="Tangrot J."/>
            <person name="Rosling A."/>
        </authorList>
    </citation>
    <scope>NUCLEOTIDE SEQUENCE</scope>
    <source>
        <strain evidence="5">FL130A</strain>
    </source>
</reference>
<dbReference type="EMBL" id="CAJVPS010009597">
    <property type="protein sequence ID" value="CAG8651590.1"/>
    <property type="molecule type" value="Genomic_DNA"/>
</dbReference>
<dbReference type="PANTHER" id="PTHR28657">
    <property type="entry name" value="INDOLEAMINE 2,3-DIOXYGENASE"/>
    <property type="match status" value="1"/>
</dbReference>
<dbReference type="SUPFAM" id="SSF140959">
    <property type="entry name" value="Indolic compounds 2,3-dioxygenase-like"/>
    <property type="match status" value="1"/>
</dbReference>
<name>A0A9N9DT66_9GLOM</name>
<dbReference type="Pfam" id="PF01231">
    <property type="entry name" value="IDO"/>
    <property type="match status" value="2"/>
</dbReference>
<evidence type="ECO:0000313" key="6">
    <source>
        <dbReference type="Proteomes" id="UP000789508"/>
    </source>
</evidence>
<keyword evidence="6" id="KW-1185">Reference proteome</keyword>
<keyword evidence="4" id="KW-0349">Heme</keyword>